<protein>
    <submittedName>
        <fullName evidence="2">ATPase subunits 8</fullName>
    </submittedName>
</protein>
<dbReference type="AlphaFoldDB" id="B3LEE9"/>
<geneLocation type="mitochondrion" evidence="2"/>
<gene>
    <name evidence="2" type="primary">ATP8</name>
</gene>
<keyword evidence="1" id="KW-1133">Transmembrane helix</keyword>
<organism evidence="2">
    <name type="scientific">Gonorynchus abbreviatus</name>
    <name type="common">bighead beaked sandfish</name>
    <dbReference type="NCBI Taxonomy" id="189504"/>
    <lineage>
        <taxon>Eukaryota</taxon>
        <taxon>Metazoa</taxon>
        <taxon>Chordata</taxon>
        <taxon>Craniata</taxon>
        <taxon>Vertebrata</taxon>
        <taxon>Euteleostomi</taxon>
        <taxon>Actinopterygii</taxon>
        <taxon>Neopterygii</taxon>
        <taxon>Teleostei</taxon>
        <taxon>Ostariophysi</taxon>
        <taxon>Gonorynchiformes</taxon>
        <taxon>Gonorynchidae</taxon>
        <taxon>Gonorynchus</taxon>
    </lineage>
</organism>
<dbReference type="GeneID" id="6407590"/>
<dbReference type="CTD" id="4509"/>
<evidence type="ECO:0000256" key="1">
    <source>
        <dbReference type="SAM" id="Phobius"/>
    </source>
</evidence>
<sequence length="66" mass="7613">MPQLDPAVWFYTLSLSWVLFTLAIPYKMATLTSPNFPKELNAGEANISPSQHSLSAMLQHWNWPWH</sequence>
<reference evidence="2" key="1">
    <citation type="journal article" date="2008" name="Mol. Phylogenet. Evol.">
        <title>Monophyly, phylogenetic position and inter-familial relationships of the Alepocephaliformes (Teleostei) based on whole mitogenome sequences.</title>
        <authorList>
            <person name="Lavoue S."/>
            <person name="Miya M."/>
            <person name="Poulsen J.Y."/>
            <person name="Moller P.R."/>
            <person name="Nishida M."/>
        </authorList>
    </citation>
    <scope>NUCLEOTIDE SEQUENCE</scope>
</reference>
<accession>B3LEE9</accession>
<keyword evidence="1" id="KW-0472">Membrane</keyword>
<dbReference type="RefSeq" id="YP_001994449.1">
    <property type="nucleotide sequence ID" value="NC_011018.1"/>
</dbReference>
<evidence type="ECO:0000313" key="2">
    <source>
        <dbReference type="EMBL" id="BAG49375.1"/>
    </source>
</evidence>
<dbReference type="EMBL" id="AP009402">
    <property type="protein sequence ID" value="BAG49375.1"/>
    <property type="molecule type" value="Genomic_DNA"/>
</dbReference>
<proteinExistence type="predicted"/>
<name>B3LEE9_9TELE</name>
<feature type="transmembrane region" description="Helical" evidence="1">
    <location>
        <begin position="6"/>
        <end position="26"/>
    </location>
</feature>
<keyword evidence="1" id="KW-0812">Transmembrane</keyword>
<keyword evidence="2" id="KW-0496">Mitochondrion</keyword>